<feature type="non-terminal residue" evidence="2">
    <location>
        <position position="1"/>
    </location>
</feature>
<dbReference type="CDD" id="cd04301">
    <property type="entry name" value="NAT_SF"/>
    <property type="match status" value="1"/>
</dbReference>
<name>A0A6A4Y7K4_9STRA</name>
<accession>A0A6A4Y7K4</accession>
<evidence type="ECO:0000259" key="1">
    <source>
        <dbReference type="PROSITE" id="PS51186"/>
    </source>
</evidence>
<evidence type="ECO:0000313" key="2">
    <source>
        <dbReference type="EMBL" id="KAF0692486.1"/>
    </source>
</evidence>
<dbReference type="Pfam" id="PF00583">
    <property type="entry name" value="Acetyltransf_1"/>
    <property type="match status" value="1"/>
</dbReference>
<reference evidence="2" key="1">
    <citation type="submission" date="2019-06" db="EMBL/GenBank/DDBJ databases">
        <title>Genomics analysis of Aphanomyces spp. identifies a new class of oomycete effector associated with host adaptation.</title>
        <authorList>
            <person name="Gaulin E."/>
        </authorList>
    </citation>
    <scope>NUCLEOTIDE SEQUENCE</scope>
    <source>
        <strain evidence="2">CBS 578.67</strain>
    </source>
</reference>
<organism evidence="2">
    <name type="scientific">Aphanomyces stellatus</name>
    <dbReference type="NCBI Taxonomy" id="120398"/>
    <lineage>
        <taxon>Eukaryota</taxon>
        <taxon>Sar</taxon>
        <taxon>Stramenopiles</taxon>
        <taxon>Oomycota</taxon>
        <taxon>Saprolegniomycetes</taxon>
        <taxon>Saprolegniales</taxon>
        <taxon>Verrucalvaceae</taxon>
        <taxon>Aphanomyces</taxon>
    </lineage>
</organism>
<dbReference type="EMBL" id="VJMH01005876">
    <property type="protein sequence ID" value="KAF0692486.1"/>
    <property type="molecule type" value="Genomic_DNA"/>
</dbReference>
<dbReference type="InterPro" id="IPR000182">
    <property type="entry name" value="GNAT_dom"/>
</dbReference>
<proteinExistence type="predicted"/>
<dbReference type="OrthoDB" id="7305308at2759"/>
<dbReference type="SUPFAM" id="SSF55729">
    <property type="entry name" value="Acyl-CoA N-acyltransferases (Nat)"/>
    <property type="match status" value="1"/>
</dbReference>
<dbReference type="PROSITE" id="PS51186">
    <property type="entry name" value="GNAT"/>
    <property type="match status" value="1"/>
</dbReference>
<sequence>IHIRDLTPETRGWLVAAEPVHRELRPQLPADYAHEIEQLLADRGELLLAVDSANAVAGVGLFHVARNTVNGRLLHVDDLVVAAAVRSKGVGREMLMWLRLEASRRDAAGLVLSSETQRANAHRFFCREGFLLRSLEMHLPLRDT</sequence>
<dbReference type="GO" id="GO:0016747">
    <property type="term" value="F:acyltransferase activity, transferring groups other than amino-acyl groups"/>
    <property type="evidence" value="ECO:0007669"/>
    <property type="project" value="InterPro"/>
</dbReference>
<dbReference type="Gene3D" id="3.40.630.30">
    <property type="match status" value="1"/>
</dbReference>
<gene>
    <name evidence="2" type="ORF">As57867_016373</name>
</gene>
<feature type="domain" description="N-acetyltransferase" evidence="1">
    <location>
        <begin position="1"/>
        <end position="144"/>
    </location>
</feature>
<dbReference type="AlphaFoldDB" id="A0A6A4Y7K4"/>
<dbReference type="InterPro" id="IPR016181">
    <property type="entry name" value="Acyl_CoA_acyltransferase"/>
</dbReference>
<protein>
    <recommendedName>
        <fullName evidence="1">N-acetyltransferase domain-containing protein</fullName>
    </recommendedName>
</protein>
<comment type="caution">
    <text evidence="2">The sequence shown here is derived from an EMBL/GenBank/DDBJ whole genome shotgun (WGS) entry which is preliminary data.</text>
</comment>